<dbReference type="GO" id="GO:0020037">
    <property type="term" value="F:heme binding"/>
    <property type="evidence" value="ECO:0007669"/>
    <property type="project" value="TreeGrafter"/>
</dbReference>
<keyword evidence="3" id="KW-0813">Transport</keyword>
<dbReference type="InterPro" id="IPR052168">
    <property type="entry name" value="Cytochrome_b561_oxidase"/>
</dbReference>
<feature type="transmembrane region" description="Helical" evidence="13">
    <location>
        <begin position="178"/>
        <end position="198"/>
    </location>
</feature>
<evidence type="ECO:0000256" key="11">
    <source>
        <dbReference type="ARBA" id="ARBA00023136"/>
    </source>
</evidence>
<evidence type="ECO:0000256" key="12">
    <source>
        <dbReference type="ARBA" id="ARBA00037975"/>
    </source>
</evidence>
<evidence type="ECO:0000256" key="5">
    <source>
        <dbReference type="ARBA" id="ARBA00022617"/>
    </source>
</evidence>
<dbReference type="InterPro" id="IPR011577">
    <property type="entry name" value="Cyt_b561_bac/Ni-Hgenase"/>
</dbReference>
<proteinExistence type="inferred from homology"/>
<comment type="caution">
    <text evidence="15">The sequence shown here is derived from an EMBL/GenBank/DDBJ whole genome shotgun (WGS) entry which is preliminary data.</text>
</comment>
<feature type="transmembrane region" description="Helical" evidence="13">
    <location>
        <begin position="60"/>
        <end position="81"/>
    </location>
</feature>
<dbReference type="Pfam" id="PF01292">
    <property type="entry name" value="Ni_hydr_CYTB"/>
    <property type="match status" value="1"/>
</dbReference>
<evidence type="ECO:0000259" key="14">
    <source>
        <dbReference type="Pfam" id="PF01292"/>
    </source>
</evidence>
<evidence type="ECO:0000256" key="4">
    <source>
        <dbReference type="ARBA" id="ARBA00022475"/>
    </source>
</evidence>
<dbReference type="EMBL" id="PZKF01000014">
    <property type="protein sequence ID" value="PTE17775.1"/>
    <property type="molecule type" value="Genomic_DNA"/>
</dbReference>
<keyword evidence="7" id="KW-0479">Metal-binding</keyword>
<dbReference type="PANTHER" id="PTHR30529">
    <property type="entry name" value="CYTOCHROME B561"/>
    <property type="match status" value="1"/>
</dbReference>
<accession>A0A2T4JIQ3</accession>
<comment type="similarity">
    <text evidence="12">Belongs to the cytochrome b561 family.</text>
</comment>
<dbReference type="PANTHER" id="PTHR30529:SF1">
    <property type="entry name" value="CYTOCHROME B561 HOMOLOG 2"/>
    <property type="match status" value="1"/>
</dbReference>
<evidence type="ECO:0000256" key="10">
    <source>
        <dbReference type="ARBA" id="ARBA00023004"/>
    </source>
</evidence>
<feature type="transmembrane region" description="Helical" evidence="13">
    <location>
        <begin position="93"/>
        <end position="115"/>
    </location>
</feature>
<gene>
    <name evidence="15" type="ORF">C5F46_07985</name>
</gene>
<keyword evidence="6 13" id="KW-0812">Transmembrane</keyword>
<dbReference type="GO" id="GO:0009055">
    <property type="term" value="F:electron transfer activity"/>
    <property type="evidence" value="ECO:0007669"/>
    <property type="project" value="InterPro"/>
</dbReference>
<reference evidence="15 16" key="1">
    <citation type="submission" date="2018-03" db="EMBL/GenBank/DDBJ databases">
        <title>Rhodobacter veldkampii.</title>
        <authorList>
            <person name="Meyer T.E."/>
            <person name="Miller S."/>
            <person name="Lodha T."/>
            <person name="Gandham S."/>
            <person name="Chintalapati S."/>
            <person name="Chintalapati V.R."/>
        </authorList>
    </citation>
    <scope>NUCLEOTIDE SEQUENCE [LARGE SCALE GENOMIC DNA]</scope>
    <source>
        <strain evidence="15 16">DSM 11550</strain>
    </source>
</reference>
<evidence type="ECO:0000313" key="15">
    <source>
        <dbReference type="EMBL" id="PTE17775.1"/>
    </source>
</evidence>
<evidence type="ECO:0000256" key="2">
    <source>
        <dbReference type="ARBA" id="ARBA00004651"/>
    </source>
</evidence>
<evidence type="ECO:0000256" key="6">
    <source>
        <dbReference type="ARBA" id="ARBA00022692"/>
    </source>
</evidence>
<keyword evidence="8" id="KW-0249">Electron transport</keyword>
<dbReference type="InterPro" id="IPR016174">
    <property type="entry name" value="Di-haem_cyt_TM"/>
</dbReference>
<evidence type="ECO:0000256" key="7">
    <source>
        <dbReference type="ARBA" id="ARBA00022723"/>
    </source>
</evidence>
<protein>
    <submittedName>
        <fullName evidence="15">Cytochrome B</fullName>
    </submittedName>
</protein>
<comment type="cofactor">
    <cofactor evidence="1">
        <name>heme b</name>
        <dbReference type="ChEBI" id="CHEBI:60344"/>
    </cofactor>
</comment>
<dbReference type="Proteomes" id="UP000241899">
    <property type="component" value="Unassembled WGS sequence"/>
</dbReference>
<keyword evidence="16" id="KW-1185">Reference proteome</keyword>
<evidence type="ECO:0000256" key="1">
    <source>
        <dbReference type="ARBA" id="ARBA00001970"/>
    </source>
</evidence>
<evidence type="ECO:0000256" key="8">
    <source>
        <dbReference type="ARBA" id="ARBA00022982"/>
    </source>
</evidence>
<evidence type="ECO:0000313" key="16">
    <source>
        <dbReference type="Proteomes" id="UP000241899"/>
    </source>
</evidence>
<dbReference type="GO" id="GO:0046872">
    <property type="term" value="F:metal ion binding"/>
    <property type="evidence" value="ECO:0007669"/>
    <property type="project" value="UniProtKB-KW"/>
</dbReference>
<dbReference type="GO" id="GO:0022904">
    <property type="term" value="P:respiratory electron transport chain"/>
    <property type="evidence" value="ECO:0007669"/>
    <property type="project" value="InterPro"/>
</dbReference>
<keyword evidence="5" id="KW-0349">Heme</keyword>
<evidence type="ECO:0000256" key="9">
    <source>
        <dbReference type="ARBA" id="ARBA00022989"/>
    </source>
</evidence>
<dbReference type="SUPFAM" id="SSF81342">
    <property type="entry name" value="Transmembrane di-heme cytochromes"/>
    <property type="match status" value="1"/>
</dbReference>
<feature type="domain" description="Cytochrome b561 bacterial/Ni-hydrogenase" evidence="14">
    <location>
        <begin position="55"/>
        <end position="207"/>
    </location>
</feature>
<dbReference type="OrthoDB" id="8156287at2"/>
<keyword evidence="9 13" id="KW-1133">Transmembrane helix</keyword>
<name>A0A2T4JIQ3_9RHOB</name>
<dbReference type="GO" id="GO:0005886">
    <property type="term" value="C:plasma membrane"/>
    <property type="evidence" value="ECO:0007669"/>
    <property type="project" value="UniProtKB-SubCell"/>
</dbReference>
<keyword evidence="11 13" id="KW-0472">Membrane</keyword>
<keyword evidence="10" id="KW-0408">Iron</keyword>
<keyword evidence="4" id="KW-1003">Cell membrane</keyword>
<feature type="transmembrane region" description="Helical" evidence="13">
    <location>
        <begin position="147"/>
        <end position="166"/>
    </location>
</feature>
<organism evidence="15 16">
    <name type="scientific">Phaeovulum veldkampii DSM 11550</name>
    <dbReference type="NCBI Taxonomy" id="1185920"/>
    <lineage>
        <taxon>Bacteria</taxon>
        <taxon>Pseudomonadati</taxon>
        <taxon>Pseudomonadota</taxon>
        <taxon>Alphaproteobacteria</taxon>
        <taxon>Rhodobacterales</taxon>
        <taxon>Paracoccaceae</taxon>
        <taxon>Phaeovulum</taxon>
    </lineage>
</organism>
<evidence type="ECO:0000256" key="3">
    <source>
        <dbReference type="ARBA" id="ARBA00022448"/>
    </source>
</evidence>
<comment type="subcellular location">
    <subcellularLocation>
        <location evidence="2">Cell membrane</location>
        <topology evidence="2">Multi-pass membrane protein</topology>
    </subcellularLocation>
</comment>
<dbReference type="AlphaFoldDB" id="A0A2T4JIQ3"/>
<sequence>MPPRQVSWWGCRWPIWWPSSCAKTPEGWRNAGHGRIIRGISPCSCEAPMKVTQGYSGTQIALHWIVAVLIVMQFGFGDAIATAFDAASKGEEIAFNPMILQHVAGGALILLLGIWRLKLILTRGAPAAPEGGKPAAKILAKASTGMLYLFMLAMPISGSVAWFGGVEAAANMHNLGKIFLMLFVLLHIAGAVYHQVVLKDNLIARMMKAG</sequence>
<evidence type="ECO:0000256" key="13">
    <source>
        <dbReference type="SAM" id="Phobius"/>
    </source>
</evidence>